<protein>
    <submittedName>
        <fullName evidence="1">Phytanoyl-CoA dioxygenase family protein</fullName>
    </submittedName>
</protein>
<dbReference type="GO" id="GO:0016706">
    <property type="term" value="F:2-oxoglutarate-dependent dioxygenase activity"/>
    <property type="evidence" value="ECO:0007669"/>
    <property type="project" value="UniProtKB-ARBA"/>
</dbReference>
<proteinExistence type="predicted"/>
<organism evidence="1 2">
    <name type="scientific">Paenibacillus psychroresistens</name>
    <dbReference type="NCBI Taxonomy" id="1778678"/>
    <lineage>
        <taxon>Bacteria</taxon>
        <taxon>Bacillati</taxon>
        <taxon>Bacillota</taxon>
        <taxon>Bacilli</taxon>
        <taxon>Bacillales</taxon>
        <taxon>Paenibacillaceae</taxon>
        <taxon>Paenibacillus</taxon>
    </lineage>
</organism>
<evidence type="ECO:0000313" key="2">
    <source>
        <dbReference type="Proteomes" id="UP000426246"/>
    </source>
</evidence>
<dbReference type="InterPro" id="IPR008775">
    <property type="entry name" value="Phytyl_CoA_dOase-like"/>
</dbReference>
<dbReference type="AlphaFoldDB" id="A0A6B8RSY1"/>
<dbReference type="OrthoDB" id="9814777at2"/>
<dbReference type="PANTHER" id="PTHR20883:SF48">
    <property type="entry name" value="ECTOINE DIOXYGENASE"/>
    <property type="match status" value="1"/>
</dbReference>
<dbReference type="PANTHER" id="PTHR20883">
    <property type="entry name" value="PHYTANOYL-COA DIOXYGENASE DOMAIN CONTAINING 1"/>
    <property type="match status" value="1"/>
</dbReference>
<accession>A0A6B8RSY1</accession>
<dbReference type="Pfam" id="PF05721">
    <property type="entry name" value="PhyH"/>
    <property type="match status" value="1"/>
</dbReference>
<keyword evidence="1" id="KW-0223">Dioxygenase</keyword>
<dbReference type="SUPFAM" id="SSF51197">
    <property type="entry name" value="Clavaminate synthase-like"/>
    <property type="match status" value="1"/>
</dbReference>
<dbReference type="Proteomes" id="UP000426246">
    <property type="component" value="Chromosome"/>
</dbReference>
<dbReference type="Gene3D" id="2.60.120.620">
    <property type="entry name" value="q2cbj1_9rhob like domain"/>
    <property type="match status" value="1"/>
</dbReference>
<dbReference type="KEGG" id="ppsc:EHS13_27845"/>
<keyword evidence="2" id="KW-1185">Reference proteome</keyword>
<keyword evidence="1" id="KW-0560">Oxidoreductase</keyword>
<reference evidence="2" key="1">
    <citation type="submission" date="2018-11" db="EMBL/GenBank/DDBJ databases">
        <title>Complete genome sequence of Paenibacillus sp. ML311-T8.</title>
        <authorList>
            <person name="Nam Y.-D."/>
            <person name="Kang J."/>
            <person name="Chung W.-H."/>
            <person name="Park Y.S."/>
        </authorList>
    </citation>
    <scope>NUCLEOTIDE SEQUENCE [LARGE SCALE GENOMIC DNA]</scope>
    <source>
        <strain evidence="2">ML311-T8</strain>
    </source>
</reference>
<dbReference type="GO" id="GO:0005506">
    <property type="term" value="F:iron ion binding"/>
    <property type="evidence" value="ECO:0007669"/>
    <property type="project" value="UniProtKB-ARBA"/>
</dbReference>
<dbReference type="EMBL" id="CP034235">
    <property type="protein sequence ID" value="QGQ98426.1"/>
    <property type="molecule type" value="Genomic_DNA"/>
</dbReference>
<sequence length="276" mass="31549">MSKLELTAEQINNQLYRYDKVHVSLNSKNELQAEHLQNYRRDGFLSIDSLLEQPIVDSAIEGVMELGFVDRKGAKLQFIKSEKELKTLEEKELALRKISEFVEEDERLKAVAYHPEILNVIRQIFGEEPKLIQDMALLKPPHGGGEKPWHQDMAYGNLTYTKAVIGVWIALDEADVNNGCMHVIPRSHQEGATPHYAIRDWQLCDIQVPVERDVIVPLKPGGVLFFHGMLYHGTPSNFSNKQRRALQFHYAPASSERVGPHEYKRMFTNELSGAEC</sequence>
<gene>
    <name evidence="1" type="ORF">EHS13_27845</name>
</gene>
<name>A0A6B8RSY1_9BACL</name>
<dbReference type="RefSeq" id="WP_155703530.1">
    <property type="nucleotide sequence ID" value="NZ_CP034235.1"/>
</dbReference>
<evidence type="ECO:0000313" key="1">
    <source>
        <dbReference type="EMBL" id="QGQ98426.1"/>
    </source>
</evidence>